<dbReference type="Proteomes" id="UP000246464">
    <property type="component" value="Chromosome 18"/>
</dbReference>
<feature type="compositionally biased region" description="Polar residues" evidence="1">
    <location>
        <begin position="115"/>
        <end position="124"/>
    </location>
</feature>
<keyword evidence="2" id="KW-0472">Membrane</keyword>
<dbReference type="AlphaFoldDB" id="A0A2U9CP76"/>
<evidence type="ECO:0000256" key="2">
    <source>
        <dbReference type="SAM" id="Phobius"/>
    </source>
</evidence>
<name>A0A2U9CP76_SCOMX</name>
<organism evidence="3 4">
    <name type="scientific">Scophthalmus maximus</name>
    <name type="common">Turbot</name>
    <name type="synonym">Psetta maxima</name>
    <dbReference type="NCBI Taxonomy" id="52904"/>
    <lineage>
        <taxon>Eukaryota</taxon>
        <taxon>Metazoa</taxon>
        <taxon>Chordata</taxon>
        <taxon>Craniata</taxon>
        <taxon>Vertebrata</taxon>
        <taxon>Euteleostomi</taxon>
        <taxon>Actinopterygii</taxon>
        <taxon>Neopterygii</taxon>
        <taxon>Teleostei</taxon>
        <taxon>Neoteleostei</taxon>
        <taxon>Acanthomorphata</taxon>
        <taxon>Carangaria</taxon>
        <taxon>Pleuronectiformes</taxon>
        <taxon>Pleuronectoidei</taxon>
        <taxon>Scophthalmidae</taxon>
        <taxon>Scophthalmus</taxon>
    </lineage>
</organism>
<gene>
    <name evidence="3" type="ORF">SMAX5B_017339</name>
</gene>
<sequence>MARRPRAVDSHRERSQTRVSFFFFGHVLFIVYLFKCKLPSTDRKDEVGTIGSVYLTPECHRKNLIDCTDITRHHCVGDPSLKIGNGHSETVLRRPRRRRTKEIEMVKDTHMTRGSARQSDSTVPRSAGER</sequence>
<feature type="transmembrane region" description="Helical" evidence="2">
    <location>
        <begin position="15"/>
        <end position="34"/>
    </location>
</feature>
<evidence type="ECO:0000313" key="4">
    <source>
        <dbReference type="Proteomes" id="UP000246464"/>
    </source>
</evidence>
<keyword evidence="4" id="KW-1185">Reference proteome</keyword>
<protein>
    <submittedName>
        <fullName evidence="3">Uncharacterized protein</fullName>
    </submittedName>
</protein>
<evidence type="ECO:0000256" key="1">
    <source>
        <dbReference type="SAM" id="MobiDB-lite"/>
    </source>
</evidence>
<dbReference type="EMBL" id="CP026260">
    <property type="protein sequence ID" value="AWP17993.1"/>
    <property type="molecule type" value="Genomic_DNA"/>
</dbReference>
<evidence type="ECO:0000313" key="3">
    <source>
        <dbReference type="EMBL" id="AWP17993.1"/>
    </source>
</evidence>
<feature type="region of interest" description="Disordered" evidence="1">
    <location>
        <begin position="84"/>
        <end position="130"/>
    </location>
</feature>
<keyword evidence="2" id="KW-1133">Transmembrane helix</keyword>
<proteinExistence type="predicted"/>
<accession>A0A2U9CP76</accession>
<feature type="compositionally biased region" description="Basic and acidic residues" evidence="1">
    <location>
        <begin position="101"/>
        <end position="111"/>
    </location>
</feature>
<keyword evidence="2" id="KW-0812">Transmembrane</keyword>
<reference evidence="3 4" key="1">
    <citation type="submission" date="2017-12" db="EMBL/GenBank/DDBJ databases">
        <title>Integrating genomic resources of turbot (Scophthalmus maximus) in depth evaluation of genetic and physical mapping variation across individuals.</title>
        <authorList>
            <person name="Martinez P."/>
        </authorList>
    </citation>
    <scope>NUCLEOTIDE SEQUENCE [LARGE SCALE GENOMIC DNA]</scope>
</reference>